<name>A0ABS5GHA2_9BRAD</name>
<keyword evidence="1" id="KW-0732">Signal</keyword>
<accession>A0ABS5GHA2</accession>
<gene>
    <name evidence="2" type="ORF">JQ619_33180</name>
</gene>
<sequence length="387" mass="42878">MRVAWLSCVVAAGLSLATALLPAAAQTAKPAKSATAAAAGEGGKLQESNEWTVGIAGGLLEGTNIRFAAEMAKVLDDRPNLRVLPMVTYGALGNIEDLLYLRGVDVTITSADVLDEFVRNGTLANIKNRIRYICSFYINEMHVYVRPEIKTLEDLAGKKVSFNTVGSAANLTGGIVFDRLKINAEKVFINNSVALEKMRSGEIAGVVHVTGKPTDLFAKFKPEPGFHFLPIPFARSLQDYYVPTKLTSQDYPNLLKPGETVETIGVPQVLAVYNWSPETERYRRVSRFVEYLFKRFDQFKQPPFHPKWNEINLASSLPGWTRFRAAEELLASSRPPEAEAAAVKQQFDEWMSARTATGGRRLSNDEAKVLFEQFQDWMKQSGGQPAR</sequence>
<evidence type="ECO:0000313" key="3">
    <source>
        <dbReference type="Proteomes" id="UP001314635"/>
    </source>
</evidence>
<dbReference type="EMBL" id="JAFCLK010000044">
    <property type="protein sequence ID" value="MBR1140618.1"/>
    <property type="molecule type" value="Genomic_DNA"/>
</dbReference>
<dbReference type="RefSeq" id="WP_012046373.1">
    <property type="nucleotide sequence ID" value="NZ_JABFDP010000016.1"/>
</dbReference>
<evidence type="ECO:0000313" key="2">
    <source>
        <dbReference type="EMBL" id="MBR1140618.1"/>
    </source>
</evidence>
<feature type="signal peptide" evidence="1">
    <location>
        <begin position="1"/>
        <end position="25"/>
    </location>
</feature>
<organism evidence="2 3">
    <name type="scientific">Bradyrhizobium denitrificans</name>
    <dbReference type="NCBI Taxonomy" id="2734912"/>
    <lineage>
        <taxon>Bacteria</taxon>
        <taxon>Pseudomonadati</taxon>
        <taxon>Pseudomonadota</taxon>
        <taxon>Alphaproteobacteria</taxon>
        <taxon>Hyphomicrobiales</taxon>
        <taxon>Nitrobacteraceae</taxon>
        <taxon>Bradyrhizobium</taxon>
    </lineage>
</organism>
<reference evidence="3" key="1">
    <citation type="journal article" date="2021" name="ISME J.">
        <title>Evolutionary origin and ecological implication of a unique nif island in free-living Bradyrhizobium lineages.</title>
        <authorList>
            <person name="Tao J."/>
        </authorList>
    </citation>
    <scope>NUCLEOTIDE SEQUENCE [LARGE SCALE GENOMIC DNA]</scope>
    <source>
        <strain evidence="3">SZCCT0094</strain>
    </source>
</reference>
<dbReference type="Proteomes" id="UP001314635">
    <property type="component" value="Unassembled WGS sequence"/>
</dbReference>
<dbReference type="PANTHER" id="PTHR42941:SF1">
    <property type="entry name" value="SLL1037 PROTEIN"/>
    <property type="match status" value="1"/>
</dbReference>
<dbReference type="PANTHER" id="PTHR42941">
    <property type="entry name" value="SLL1037 PROTEIN"/>
    <property type="match status" value="1"/>
</dbReference>
<comment type="caution">
    <text evidence="2">The sequence shown here is derived from an EMBL/GenBank/DDBJ whole genome shotgun (WGS) entry which is preliminary data.</text>
</comment>
<dbReference type="SUPFAM" id="SSF53850">
    <property type="entry name" value="Periplasmic binding protein-like II"/>
    <property type="match status" value="1"/>
</dbReference>
<proteinExistence type="predicted"/>
<protein>
    <submittedName>
        <fullName evidence="2">C4-dicarboxylate ABC transporter</fullName>
    </submittedName>
</protein>
<feature type="chain" id="PRO_5046464814" evidence="1">
    <location>
        <begin position="26"/>
        <end position="387"/>
    </location>
</feature>
<dbReference type="Gene3D" id="3.40.190.10">
    <property type="entry name" value="Periplasmic binding protein-like II"/>
    <property type="match status" value="2"/>
</dbReference>
<dbReference type="Pfam" id="PF16868">
    <property type="entry name" value="NMT1_3"/>
    <property type="match status" value="1"/>
</dbReference>
<evidence type="ECO:0000256" key="1">
    <source>
        <dbReference type="SAM" id="SignalP"/>
    </source>
</evidence>
<keyword evidence="3" id="KW-1185">Reference proteome</keyword>
<dbReference type="InterPro" id="IPR011852">
    <property type="entry name" value="TRAP_TAXI"/>
</dbReference>